<dbReference type="PROSITE" id="PS51186">
    <property type="entry name" value="GNAT"/>
    <property type="match status" value="1"/>
</dbReference>
<sequence>MGDPITPLKQNFKYAIDLTRFYLGTTIIIHSSSFPIINIFNLNKWTPDPSFRIDTPRLFLSHCSPDNPEDIDFFITLSCLLSVTGEGTPREEMKTLMRQRNAQALRFGWPGWFRVTLKETGRLIGKCTLVRARPCPEELWWPAPDIGFTFLPEARGKGYATEAAKALIAWAQETHNVKEVLGFCAVGNEKSRQALERLGLVKWGQGEITMLNLEDPETMVFGAPGRTSLEGYVDQNKLRIIG</sequence>
<keyword evidence="2" id="KW-0808">Transferase</keyword>
<dbReference type="CDD" id="cd04301">
    <property type="entry name" value="NAT_SF"/>
    <property type="match status" value="1"/>
</dbReference>
<keyword evidence="3" id="KW-1185">Reference proteome</keyword>
<gene>
    <name evidence="2" type="ORF">CYLTODRAFT_447661</name>
</gene>
<evidence type="ECO:0000259" key="1">
    <source>
        <dbReference type="PROSITE" id="PS51186"/>
    </source>
</evidence>
<reference evidence="2 3" key="1">
    <citation type="journal article" date="2015" name="Fungal Genet. Biol.">
        <title>Evolution of novel wood decay mechanisms in Agaricales revealed by the genome sequences of Fistulina hepatica and Cylindrobasidium torrendii.</title>
        <authorList>
            <person name="Floudas D."/>
            <person name="Held B.W."/>
            <person name="Riley R."/>
            <person name="Nagy L.G."/>
            <person name="Koehler G."/>
            <person name="Ransdell A.S."/>
            <person name="Younus H."/>
            <person name="Chow J."/>
            <person name="Chiniquy J."/>
            <person name="Lipzen A."/>
            <person name="Tritt A."/>
            <person name="Sun H."/>
            <person name="Haridas S."/>
            <person name="LaButti K."/>
            <person name="Ohm R.A."/>
            <person name="Kues U."/>
            <person name="Blanchette R.A."/>
            <person name="Grigoriev I.V."/>
            <person name="Minto R.E."/>
            <person name="Hibbett D.S."/>
        </authorList>
    </citation>
    <scope>NUCLEOTIDE SEQUENCE [LARGE SCALE GENOMIC DNA]</scope>
    <source>
        <strain evidence="2 3">FP15055 ss-10</strain>
    </source>
</reference>
<dbReference type="Proteomes" id="UP000054007">
    <property type="component" value="Unassembled WGS sequence"/>
</dbReference>
<dbReference type="InterPro" id="IPR000182">
    <property type="entry name" value="GNAT_dom"/>
</dbReference>
<dbReference type="GO" id="GO:0016747">
    <property type="term" value="F:acyltransferase activity, transferring groups other than amino-acyl groups"/>
    <property type="evidence" value="ECO:0007669"/>
    <property type="project" value="InterPro"/>
</dbReference>
<dbReference type="Pfam" id="PF13302">
    <property type="entry name" value="Acetyltransf_3"/>
    <property type="match status" value="1"/>
</dbReference>
<dbReference type="OrthoDB" id="630895at2759"/>
<organism evidence="2 3">
    <name type="scientific">Cylindrobasidium torrendii FP15055 ss-10</name>
    <dbReference type="NCBI Taxonomy" id="1314674"/>
    <lineage>
        <taxon>Eukaryota</taxon>
        <taxon>Fungi</taxon>
        <taxon>Dikarya</taxon>
        <taxon>Basidiomycota</taxon>
        <taxon>Agaricomycotina</taxon>
        <taxon>Agaricomycetes</taxon>
        <taxon>Agaricomycetidae</taxon>
        <taxon>Agaricales</taxon>
        <taxon>Marasmiineae</taxon>
        <taxon>Physalacriaceae</taxon>
        <taxon>Cylindrobasidium</taxon>
    </lineage>
</organism>
<dbReference type="InterPro" id="IPR016181">
    <property type="entry name" value="Acyl_CoA_acyltransferase"/>
</dbReference>
<feature type="domain" description="N-acetyltransferase" evidence="1">
    <location>
        <begin position="61"/>
        <end position="224"/>
    </location>
</feature>
<dbReference type="PANTHER" id="PTHR43792">
    <property type="entry name" value="GNAT FAMILY, PUTATIVE (AFU_ORTHOLOGUE AFUA_3G00765)-RELATED-RELATED"/>
    <property type="match status" value="1"/>
</dbReference>
<dbReference type="EMBL" id="KN880922">
    <property type="protein sequence ID" value="KIY61533.1"/>
    <property type="molecule type" value="Genomic_DNA"/>
</dbReference>
<dbReference type="InterPro" id="IPR051531">
    <property type="entry name" value="N-acetyltransferase"/>
</dbReference>
<proteinExistence type="predicted"/>
<dbReference type="AlphaFoldDB" id="A0A0D7AT37"/>
<evidence type="ECO:0000313" key="3">
    <source>
        <dbReference type="Proteomes" id="UP000054007"/>
    </source>
</evidence>
<keyword evidence="2" id="KW-0012">Acyltransferase</keyword>
<dbReference type="Gene3D" id="3.40.630.30">
    <property type="match status" value="1"/>
</dbReference>
<dbReference type="PANTHER" id="PTHR43792:SF16">
    <property type="entry name" value="N-ACETYLTRANSFERASE DOMAIN-CONTAINING PROTEIN"/>
    <property type="match status" value="1"/>
</dbReference>
<protein>
    <submittedName>
        <fullName evidence="2">Acyl-CoA N-acyltransferase</fullName>
    </submittedName>
</protein>
<name>A0A0D7AT37_9AGAR</name>
<accession>A0A0D7AT37</accession>
<dbReference type="SUPFAM" id="SSF55729">
    <property type="entry name" value="Acyl-CoA N-acyltransferases (Nat)"/>
    <property type="match status" value="1"/>
</dbReference>
<evidence type="ECO:0000313" key="2">
    <source>
        <dbReference type="EMBL" id="KIY61533.1"/>
    </source>
</evidence>